<evidence type="ECO:0000313" key="4">
    <source>
        <dbReference type="Proteomes" id="UP001148932"/>
    </source>
</evidence>
<feature type="domain" description="2Fe-2S ferredoxin-type" evidence="2">
    <location>
        <begin position="14"/>
        <end position="96"/>
    </location>
</feature>
<dbReference type="InterPro" id="IPR001041">
    <property type="entry name" value="2Fe-2S_ferredoxin-type"/>
</dbReference>
<keyword evidence="4" id="KW-1185">Reference proteome</keyword>
<evidence type="ECO:0000256" key="1">
    <source>
        <dbReference type="ARBA" id="ARBA00023002"/>
    </source>
</evidence>
<dbReference type="Gene3D" id="3.10.20.440">
    <property type="entry name" value="2Fe-2S iron-sulphur cluster binding domain, sarcosine oxidase, alpha subunit, N-terminal domain"/>
    <property type="match status" value="1"/>
</dbReference>
<dbReference type="EMBL" id="JAPCKI010000011">
    <property type="protein sequence ID" value="MDD2179235.1"/>
    <property type="molecule type" value="Genomic_DNA"/>
</dbReference>
<dbReference type="SUPFAM" id="SSF54292">
    <property type="entry name" value="2Fe-2S ferredoxin-like"/>
    <property type="match status" value="1"/>
</dbReference>
<protein>
    <submittedName>
        <fullName evidence="3">(2Fe-2S)-binding protein</fullName>
    </submittedName>
</protein>
<dbReference type="Proteomes" id="UP001148932">
    <property type="component" value="Unassembled WGS sequence"/>
</dbReference>
<evidence type="ECO:0000259" key="2">
    <source>
        <dbReference type="PROSITE" id="PS51085"/>
    </source>
</evidence>
<accession>A0ABT5RZW5</accession>
<dbReference type="RefSeq" id="WP_274112345.1">
    <property type="nucleotide sequence ID" value="NZ_JAPCKI010000011.1"/>
</dbReference>
<dbReference type="Pfam" id="PF13510">
    <property type="entry name" value="Fer2_4"/>
    <property type="match status" value="1"/>
</dbReference>
<name>A0ABT5RZW5_9BURK</name>
<keyword evidence="1" id="KW-0560">Oxidoreductase</keyword>
<reference evidence="3" key="1">
    <citation type="submission" date="2022-10" db="EMBL/GenBank/DDBJ databases">
        <title>Description of microaerobic benzene degrading bacteria.</title>
        <authorList>
            <person name="Bedics A."/>
            <person name="Tancsics A."/>
            <person name="Banerjee S."/>
        </authorList>
    </citation>
    <scope>NUCLEOTIDE SEQUENCE</scope>
    <source>
        <strain evidence="3">D2M1</strain>
    </source>
</reference>
<gene>
    <name evidence="3" type="ORF">OIN59_17495</name>
</gene>
<dbReference type="PROSITE" id="PS51085">
    <property type="entry name" value="2FE2S_FER_2"/>
    <property type="match status" value="1"/>
</dbReference>
<proteinExistence type="predicted"/>
<dbReference type="InterPro" id="IPR042204">
    <property type="entry name" value="2Fe-2S-bd_N"/>
</dbReference>
<dbReference type="InterPro" id="IPR036010">
    <property type="entry name" value="2Fe-2S_ferredoxin-like_sf"/>
</dbReference>
<comment type="caution">
    <text evidence="3">The sequence shown here is derived from an EMBL/GenBank/DDBJ whole genome shotgun (WGS) entry which is preliminary data.</text>
</comment>
<evidence type="ECO:0000313" key="3">
    <source>
        <dbReference type="EMBL" id="MDD2179235.1"/>
    </source>
</evidence>
<sequence length="103" mass="11019">MFRTMLPHGQDTRPEVEIWVHGQRMLAREGETLAAALLKAGVVPFRSTPVSGEPRAPLCLMGVCFDCLVEVDGAQNVQSCMVAVRSGMQVQLPQGARRAGGAA</sequence>
<organism evidence="3 4">
    <name type="scientific">Acidovorax benzenivorans</name>
    <dbReference type="NCBI Taxonomy" id="2987520"/>
    <lineage>
        <taxon>Bacteria</taxon>
        <taxon>Pseudomonadati</taxon>
        <taxon>Pseudomonadota</taxon>
        <taxon>Betaproteobacteria</taxon>
        <taxon>Burkholderiales</taxon>
        <taxon>Comamonadaceae</taxon>
        <taxon>Acidovorax</taxon>
    </lineage>
</organism>